<reference evidence="4 5" key="1">
    <citation type="journal article" date="2018" name="MBio">
        <title>Comparative Genomics Reveals the Core Gene Toolbox for the Fungus-Insect Symbiosis.</title>
        <authorList>
            <person name="Wang Y."/>
            <person name="Stata M."/>
            <person name="Wang W."/>
            <person name="Stajich J.E."/>
            <person name="White M.M."/>
            <person name="Moncalvo J.M."/>
        </authorList>
    </citation>
    <scope>NUCLEOTIDE SEQUENCE [LARGE SCALE GENOMIC DNA]</scope>
    <source>
        <strain evidence="4 5">SWE-8-4</strain>
    </source>
</reference>
<dbReference type="GO" id="GO:0047372">
    <property type="term" value="F:monoacylglycerol lipase activity"/>
    <property type="evidence" value="ECO:0007669"/>
    <property type="project" value="TreeGrafter"/>
</dbReference>
<dbReference type="OrthoDB" id="5368485at2759"/>
<evidence type="ECO:0000313" key="4">
    <source>
        <dbReference type="EMBL" id="PVU94041.1"/>
    </source>
</evidence>
<feature type="region of interest" description="Disordered" evidence="2">
    <location>
        <begin position="441"/>
        <end position="507"/>
    </location>
</feature>
<dbReference type="Pfam" id="PF05057">
    <property type="entry name" value="DUF676"/>
    <property type="match status" value="1"/>
</dbReference>
<dbReference type="SUPFAM" id="SSF53474">
    <property type="entry name" value="alpha/beta-Hydrolases"/>
    <property type="match status" value="1"/>
</dbReference>
<evidence type="ECO:0000256" key="1">
    <source>
        <dbReference type="ARBA" id="ARBA00007920"/>
    </source>
</evidence>
<dbReference type="EMBL" id="MBFR01000103">
    <property type="protein sequence ID" value="PVU94041.1"/>
    <property type="molecule type" value="Genomic_DNA"/>
</dbReference>
<feature type="compositionally biased region" description="Low complexity" evidence="2">
    <location>
        <begin position="463"/>
        <end position="473"/>
    </location>
</feature>
<name>A0A2T9YP20_9FUNG</name>
<dbReference type="PANTHER" id="PTHR12482:SF62">
    <property type="entry name" value="LIPASE ROG1-RELATED"/>
    <property type="match status" value="1"/>
</dbReference>
<evidence type="ECO:0000259" key="3">
    <source>
        <dbReference type="Pfam" id="PF05057"/>
    </source>
</evidence>
<feature type="compositionally biased region" description="Polar residues" evidence="2">
    <location>
        <begin position="474"/>
        <end position="507"/>
    </location>
</feature>
<comment type="similarity">
    <text evidence="1">Belongs to the putative lipase ROG1 family.</text>
</comment>
<evidence type="ECO:0000256" key="2">
    <source>
        <dbReference type="SAM" id="MobiDB-lite"/>
    </source>
</evidence>
<sequence>MSSAIVSKAQSFLSAETEQVSLGKISGSLSVGDINLDYKNLFSSNNYFISETNDLHSLKGWDLGNVPENLTLSTNNTSPIRKNLSLLKQEGPYTLSALVKPQENPNFDSLYTPSSNLSAQPSSHSIYLNSKLSPDKESNFSKKNISVLPNNKNERLFEKPASCVAILCGASWSTKLPLRELVIQEVQDFTLNKHSTRVFSETNKDLRLQFTYSIDAISEVMFPPAVVSFEFNLKATKLLSCPTINAYATIDLIGDTASLFKLPDPSIFREEAETGIHLVVLSHGLHGSRNDLLYLNEQINLNFIKKRNIIGADGNRRVVVLSHDVNHGHTTDGIEAGAKRIAAKILEYVLWFDNAEFYSSENMINQSPPHRISFIGHSLGGLYNLGCLEFLNTNTNNRFFKVFDPINFITIATPWLGIFEMGNVAQLACSWGILKQTGKDLTLQHPPKNQPSSLSDLDHMSSDIDTSNSDSSTVPESYTDNTSSSSNHGTSLYPDSNSNHNNIQDNSFNSEALHQNNSTTTKFDYSSDIQNNCNNESYIYKQSDPNSKTHLALRLFKYHTAYANSKGDWEVGFLTSSLLLHPKNLETLNDVVTKLESNFHCKYSASNLLTDPNNSFEYNISSAADLNEQSTNNSKILSSHDNTYISGCNVSSTRHLSLSPRLADHSVVTNASNPWHPKLVLDPLYSIFRRSLSIIGLLDKDRDSLVRREADDFNPSYISSSIQPESRLDSNNITQKLQPLVNVNYYDSETPEKNFFDLNSPDDYIKQADNKSDLDSSDHLEFKNITNLNQLSALETNNRAKKKHEDISTLLKAVKEQEMAYHEFEYKLWSMSPSENPIILDTMVFEFDADKDGNSKIPSDKYIEEFDNSQFDFSVNGELKLPGGFGEQKTESINDNDAKTQKNVELDQSSKDHSYKKELGSETNSIKDAHEPQNLRKYPQYDLPYSTAWIRRIAQNWHTNITWRTVVTKFNYDAHHGIIVRREGSNYSGIFVIHHCLDNHDLS</sequence>
<dbReference type="InterPro" id="IPR044294">
    <property type="entry name" value="Lipase-like"/>
</dbReference>
<comment type="caution">
    <text evidence="4">The sequence shown here is derived from an EMBL/GenBank/DDBJ whole genome shotgun (WGS) entry which is preliminary data.</text>
</comment>
<accession>A0A2T9YP20</accession>
<organism evidence="4 5">
    <name type="scientific">Smittium simulii</name>
    <dbReference type="NCBI Taxonomy" id="133385"/>
    <lineage>
        <taxon>Eukaryota</taxon>
        <taxon>Fungi</taxon>
        <taxon>Fungi incertae sedis</taxon>
        <taxon>Zoopagomycota</taxon>
        <taxon>Kickxellomycotina</taxon>
        <taxon>Harpellomycetes</taxon>
        <taxon>Harpellales</taxon>
        <taxon>Legeriomycetaceae</taxon>
        <taxon>Smittium</taxon>
    </lineage>
</organism>
<dbReference type="Proteomes" id="UP000245383">
    <property type="component" value="Unassembled WGS sequence"/>
</dbReference>
<dbReference type="Gene3D" id="3.40.50.1820">
    <property type="entry name" value="alpha/beta hydrolase"/>
    <property type="match status" value="1"/>
</dbReference>
<feature type="region of interest" description="Disordered" evidence="2">
    <location>
        <begin position="884"/>
        <end position="933"/>
    </location>
</feature>
<gene>
    <name evidence="4" type="ORF">BB561_002835</name>
</gene>
<evidence type="ECO:0000313" key="5">
    <source>
        <dbReference type="Proteomes" id="UP000245383"/>
    </source>
</evidence>
<protein>
    <recommendedName>
        <fullName evidence="3">DUF676 domain-containing protein</fullName>
    </recommendedName>
</protein>
<dbReference type="InterPro" id="IPR007751">
    <property type="entry name" value="DUF676_lipase-like"/>
</dbReference>
<dbReference type="AlphaFoldDB" id="A0A2T9YP20"/>
<feature type="domain" description="DUF676" evidence="3">
    <location>
        <begin position="275"/>
        <end position="464"/>
    </location>
</feature>
<keyword evidence="5" id="KW-1185">Reference proteome</keyword>
<proteinExistence type="inferred from homology"/>
<feature type="compositionally biased region" description="Basic and acidic residues" evidence="2">
    <location>
        <begin position="888"/>
        <end position="933"/>
    </location>
</feature>
<dbReference type="PANTHER" id="PTHR12482">
    <property type="entry name" value="LIPASE ROG1-RELATED-RELATED"/>
    <property type="match status" value="1"/>
</dbReference>
<dbReference type="InterPro" id="IPR029058">
    <property type="entry name" value="AB_hydrolase_fold"/>
</dbReference>